<proteinExistence type="predicted"/>
<feature type="compositionally biased region" description="Basic and acidic residues" evidence="1">
    <location>
        <begin position="149"/>
        <end position="168"/>
    </location>
</feature>
<feature type="compositionally biased region" description="Basic and acidic residues" evidence="1">
    <location>
        <begin position="215"/>
        <end position="234"/>
    </location>
</feature>
<sequence>MLKTGKFNARTGINGKESQQQQRHTVGSVERESQEDPVPSSVWVREQPRFVQGANPEAELASGQSADKKASPKSGQSVPKPQMSRVRSRSPPRFKAPYPPIHEGSRKEGSNLFQHLDVSDDNSTTDDQRSQKDGEFQIPRKSAKKKNSKKSEGKTEDQKSEPQTKAETMDEDEVDATERGTTKRARTAKSESEDEKSEEIAPMREMLKEMSAKFEDQLAKKEEENERLRDEMKKMSNQSNIDT</sequence>
<dbReference type="InParanoid" id="A0A6P7GVG5"/>
<accession>A0A6P7GVG5</accession>
<reference evidence="2" key="1">
    <citation type="submission" date="2025-08" db="UniProtKB">
        <authorList>
            <consortium name="RefSeq"/>
        </authorList>
    </citation>
    <scope>IDENTIFICATION</scope>
    <source>
        <tissue evidence="2">Whole insect</tissue>
    </source>
</reference>
<gene>
    <name evidence="2" type="primary">LOC114342776</name>
</gene>
<feature type="region of interest" description="Disordered" evidence="1">
    <location>
        <begin position="215"/>
        <end position="243"/>
    </location>
</feature>
<dbReference type="RefSeq" id="XP_028149368.1">
    <property type="nucleotide sequence ID" value="XM_028293567.1"/>
</dbReference>
<organism evidence="2">
    <name type="scientific">Diabrotica virgifera virgifera</name>
    <name type="common">western corn rootworm</name>
    <dbReference type="NCBI Taxonomy" id="50390"/>
    <lineage>
        <taxon>Eukaryota</taxon>
        <taxon>Metazoa</taxon>
        <taxon>Ecdysozoa</taxon>
        <taxon>Arthropoda</taxon>
        <taxon>Hexapoda</taxon>
        <taxon>Insecta</taxon>
        <taxon>Pterygota</taxon>
        <taxon>Neoptera</taxon>
        <taxon>Endopterygota</taxon>
        <taxon>Coleoptera</taxon>
        <taxon>Polyphaga</taxon>
        <taxon>Cucujiformia</taxon>
        <taxon>Chrysomeloidea</taxon>
        <taxon>Chrysomelidae</taxon>
        <taxon>Galerucinae</taxon>
        <taxon>Diabroticina</taxon>
        <taxon>Diabroticites</taxon>
        <taxon>Diabrotica</taxon>
    </lineage>
</organism>
<evidence type="ECO:0000256" key="1">
    <source>
        <dbReference type="SAM" id="MobiDB-lite"/>
    </source>
</evidence>
<protein>
    <submittedName>
        <fullName evidence="2">Protein IWS1 homolog</fullName>
    </submittedName>
</protein>
<name>A0A6P7GVG5_DIAVI</name>
<feature type="compositionally biased region" description="Basic and acidic residues" evidence="1">
    <location>
        <begin position="126"/>
        <end position="135"/>
    </location>
</feature>
<dbReference type="AlphaFoldDB" id="A0A6P7GVG5"/>
<evidence type="ECO:0000313" key="2">
    <source>
        <dbReference type="RefSeq" id="XP_028149368.1"/>
    </source>
</evidence>
<feature type="compositionally biased region" description="Polar residues" evidence="1">
    <location>
        <begin position="16"/>
        <end position="25"/>
    </location>
</feature>
<feature type="region of interest" description="Disordered" evidence="1">
    <location>
        <begin position="1"/>
        <end position="203"/>
    </location>
</feature>